<proteinExistence type="predicted"/>
<evidence type="ECO:0000256" key="3">
    <source>
        <dbReference type="ARBA" id="ARBA00023163"/>
    </source>
</evidence>
<dbReference type="RefSeq" id="WP_344755324.1">
    <property type="nucleotide sequence ID" value="NZ_BAABBW010000004.1"/>
</dbReference>
<dbReference type="InterPro" id="IPR036388">
    <property type="entry name" value="WH-like_DNA-bd_sf"/>
</dbReference>
<dbReference type="SMART" id="SM00346">
    <property type="entry name" value="HTH_ICLR"/>
    <property type="match status" value="1"/>
</dbReference>
<dbReference type="InterPro" id="IPR050707">
    <property type="entry name" value="HTH_MetabolicPath_Reg"/>
</dbReference>
<dbReference type="EMBL" id="BAABBW010000004">
    <property type="protein sequence ID" value="GAA4177867.1"/>
    <property type="molecule type" value="Genomic_DNA"/>
</dbReference>
<dbReference type="InterPro" id="IPR036390">
    <property type="entry name" value="WH_DNA-bd_sf"/>
</dbReference>
<evidence type="ECO:0000259" key="5">
    <source>
        <dbReference type="PROSITE" id="PS51078"/>
    </source>
</evidence>
<dbReference type="InterPro" id="IPR014757">
    <property type="entry name" value="Tscrpt_reg_IclR_C"/>
</dbReference>
<dbReference type="InterPro" id="IPR029016">
    <property type="entry name" value="GAF-like_dom_sf"/>
</dbReference>
<dbReference type="InterPro" id="IPR005471">
    <property type="entry name" value="Tscrpt_reg_IclR_N"/>
</dbReference>
<keyword evidence="2" id="KW-0238">DNA-binding</keyword>
<dbReference type="Proteomes" id="UP001501079">
    <property type="component" value="Unassembled WGS sequence"/>
</dbReference>
<feature type="domain" description="IclR-ED" evidence="5">
    <location>
        <begin position="71"/>
        <end position="253"/>
    </location>
</feature>
<dbReference type="PANTHER" id="PTHR30136">
    <property type="entry name" value="HELIX-TURN-HELIX TRANSCRIPTIONAL REGULATOR, ICLR FAMILY"/>
    <property type="match status" value="1"/>
</dbReference>
<dbReference type="PANTHER" id="PTHR30136:SF24">
    <property type="entry name" value="HTH-TYPE TRANSCRIPTIONAL REPRESSOR ALLR"/>
    <property type="match status" value="1"/>
</dbReference>
<organism evidence="6 7">
    <name type="scientific">Gryllotalpicola koreensis</name>
    <dbReference type="NCBI Taxonomy" id="993086"/>
    <lineage>
        <taxon>Bacteria</taxon>
        <taxon>Bacillati</taxon>
        <taxon>Actinomycetota</taxon>
        <taxon>Actinomycetes</taxon>
        <taxon>Micrococcales</taxon>
        <taxon>Microbacteriaceae</taxon>
        <taxon>Gryllotalpicola</taxon>
    </lineage>
</organism>
<comment type="caution">
    <text evidence="6">The sequence shown here is derived from an EMBL/GenBank/DDBJ whole genome shotgun (WGS) entry which is preliminary data.</text>
</comment>
<keyword evidence="3" id="KW-0804">Transcription</keyword>
<dbReference type="Pfam" id="PF01614">
    <property type="entry name" value="IclR_C"/>
    <property type="match status" value="1"/>
</dbReference>
<gene>
    <name evidence="6" type="ORF">GCM10022287_27290</name>
</gene>
<dbReference type="SUPFAM" id="SSF55781">
    <property type="entry name" value="GAF domain-like"/>
    <property type="match status" value="1"/>
</dbReference>
<dbReference type="PROSITE" id="PS51078">
    <property type="entry name" value="ICLR_ED"/>
    <property type="match status" value="1"/>
</dbReference>
<evidence type="ECO:0000313" key="6">
    <source>
        <dbReference type="EMBL" id="GAA4177867.1"/>
    </source>
</evidence>
<accession>A0ABP8A555</accession>
<sequence>MPTAAPNQSIERAAAVLAALGASENGAMRASDIGRAIGLGASTTGRLLATLEKLEYVRRDSETQGYVIGTAVLELASQGLNHNPVHRESRALAQELAHRVGLTANVGVRDGAECVYLCHFEGELAPKNHTMVGLRQPLHASGLGKCLLLDLGEEERVRLLGEKLPRFTTHTITDHHALTTDLDEARERGWAIENQELALGRFCVAAPIRGATGRVVAAISISGRLTFLRQRTMDSLAEDLIEVADRISVALGMISAVPAHRMPRAE</sequence>
<protein>
    <submittedName>
        <fullName evidence="6">IclR family transcriptional regulator</fullName>
    </submittedName>
</protein>
<evidence type="ECO:0000256" key="1">
    <source>
        <dbReference type="ARBA" id="ARBA00023015"/>
    </source>
</evidence>
<dbReference type="PROSITE" id="PS51077">
    <property type="entry name" value="HTH_ICLR"/>
    <property type="match status" value="1"/>
</dbReference>
<reference evidence="7" key="1">
    <citation type="journal article" date="2019" name="Int. J. Syst. Evol. Microbiol.">
        <title>The Global Catalogue of Microorganisms (GCM) 10K type strain sequencing project: providing services to taxonomists for standard genome sequencing and annotation.</title>
        <authorList>
            <consortium name="The Broad Institute Genomics Platform"/>
            <consortium name="The Broad Institute Genome Sequencing Center for Infectious Disease"/>
            <person name="Wu L."/>
            <person name="Ma J."/>
        </authorList>
    </citation>
    <scope>NUCLEOTIDE SEQUENCE [LARGE SCALE GENOMIC DNA]</scope>
    <source>
        <strain evidence="7">JCM 17591</strain>
    </source>
</reference>
<dbReference type="Gene3D" id="3.30.450.40">
    <property type="match status" value="1"/>
</dbReference>
<keyword evidence="1" id="KW-0805">Transcription regulation</keyword>
<evidence type="ECO:0000256" key="2">
    <source>
        <dbReference type="ARBA" id="ARBA00023125"/>
    </source>
</evidence>
<dbReference type="Pfam" id="PF09339">
    <property type="entry name" value="HTH_IclR"/>
    <property type="match status" value="1"/>
</dbReference>
<feature type="domain" description="HTH iclR-type" evidence="4">
    <location>
        <begin position="7"/>
        <end position="70"/>
    </location>
</feature>
<dbReference type="Gene3D" id="1.10.10.10">
    <property type="entry name" value="Winged helix-like DNA-binding domain superfamily/Winged helix DNA-binding domain"/>
    <property type="match status" value="1"/>
</dbReference>
<evidence type="ECO:0000313" key="7">
    <source>
        <dbReference type="Proteomes" id="UP001501079"/>
    </source>
</evidence>
<evidence type="ECO:0000259" key="4">
    <source>
        <dbReference type="PROSITE" id="PS51077"/>
    </source>
</evidence>
<dbReference type="SUPFAM" id="SSF46785">
    <property type="entry name" value="Winged helix' DNA-binding domain"/>
    <property type="match status" value="1"/>
</dbReference>
<name>A0ABP8A555_9MICO</name>
<keyword evidence="7" id="KW-1185">Reference proteome</keyword>